<evidence type="ECO:0000256" key="5">
    <source>
        <dbReference type="ARBA" id="ARBA00023049"/>
    </source>
</evidence>
<dbReference type="PANTHER" id="PTHR11804">
    <property type="entry name" value="PROTEASE M3 THIMET OLIGOPEPTIDASE-RELATED"/>
    <property type="match status" value="1"/>
</dbReference>
<evidence type="ECO:0000256" key="4">
    <source>
        <dbReference type="ARBA" id="ARBA00022833"/>
    </source>
</evidence>
<organism evidence="10 11">
    <name type="scientific">Helicobacter mastomyrinus</name>
    <dbReference type="NCBI Taxonomy" id="287948"/>
    <lineage>
        <taxon>Bacteria</taxon>
        <taxon>Pseudomonadati</taxon>
        <taxon>Campylobacterota</taxon>
        <taxon>Epsilonproteobacteria</taxon>
        <taxon>Campylobacterales</taxon>
        <taxon>Helicobacteraceae</taxon>
        <taxon>Helicobacter</taxon>
    </lineage>
</organism>
<evidence type="ECO:0000256" key="7">
    <source>
        <dbReference type="SAM" id="MobiDB-lite"/>
    </source>
</evidence>
<dbReference type="InterPro" id="IPR001567">
    <property type="entry name" value="Pept_M3A_M3B_dom"/>
</dbReference>
<evidence type="ECO:0000256" key="1">
    <source>
        <dbReference type="ARBA" id="ARBA00022670"/>
    </source>
</evidence>
<dbReference type="GO" id="GO:0016787">
    <property type="term" value="F:hydrolase activity"/>
    <property type="evidence" value="ECO:0007669"/>
    <property type="project" value="UniProtKB-KW"/>
</dbReference>
<comment type="cofactor">
    <cofactor evidence="6">
        <name>Zn(2+)</name>
        <dbReference type="ChEBI" id="CHEBI:29105"/>
    </cofactor>
    <text evidence="6">Binds 1 zinc ion.</text>
</comment>
<evidence type="ECO:0000259" key="9">
    <source>
        <dbReference type="Pfam" id="PF08439"/>
    </source>
</evidence>
<dbReference type="InterPro" id="IPR042088">
    <property type="entry name" value="OligoPept_F_C"/>
</dbReference>
<keyword evidence="2 6" id="KW-0479">Metal-binding</keyword>
<reference evidence="10 11" key="1">
    <citation type="submission" date="2024-02" db="EMBL/GenBank/DDBJ databases">
        <title>Genome and pathogenicity analysis of Helicobacter mastomyrinus isolated from mice.</title>
        <authorList>
            <person name="Zhu L."/>
        </authorList>
    </citation>
    <scope>NUCLEOTIDE SEQUENCE [LARGE SCALE GENOMIC DNA]</scope>
    <source>
        <strain evidence="10 11">Hm-17</strain>
    </source>
</reference>
<accession>A0ABZ3F7R9</accession>
<sequence length="610" mass="70782">MNRESSQWDLNALFKSEEQMERFMVANTRKAKQFAKQYEQQLESIEPTLFCEVIKQYEEILEGFGRVMTYVFLRFAKDTTQGDMYAKYEMQTTQAQNLVLFFELEFCKLPAQKQEEIIANVPQYKYFLQKLIEQDSYQLSLAEEKILLATSPVGVGAFSRLFDEHLANLQFKSPKMDRKKADSKMESKQDKRAKKAKISEEEILSLLHHPKRAVRKEAQKIFTQKLKQSRHLLAYILNMVRKDLHIMTHLRGYKLPESFRHISNAATQKSVDKLIDVVSAHYGFVGEYYQIKAKLLDLKALKDYDRYAPLESNACNLPYDEALKLVLKSFGHFSKTFKDIALKALNKGWVDSHPAPHKRGGAFSHGSVPSAHPYVLLNYTNSRRDVFTIAHEFGHMVHQELSKTQGYLNMDTPLTTAETASVFAEMLLFDTLKNTLSKEDLIPLYAGKLEDIFSTLFRQVVMTHFERRIHAQGDELKPENFDEIWREENERMFGSSLKLSKNYDGWWCYIPHFVHSPFYCYAYSYGQLLVLALFGLYKSQQTPQSREKFIQKYTQFLSLGGSKSPKELVSAFGLNLESDKFWLIGMGEVQKMLEEFKELVNAKDSIFSGI</sequence>
<proteinExistence type="inferred from homology"/>
<feature type="domain" description="Peptidase M3A/M3B catalytic" evidence="8">
    <location>
        <begin position="206"/>
        <end position="587"/>
    </location>
</feature>
<protein>
    <submittedName>
        <fullName evidence="10">M3 family oligoendopeptidase</fullName>
        <ecNumber evidence="10">3.4.-.-</ecNumber>
    </submittedName>
</protein>
<dbReference type="SUPFAM" id="SSF55486">
    <property type="entry name" value="Metalloproteases ('zincins'), catalytic domain"/>
    <property type="match status" value="1"/>
</dbReference>
<dbReference type="RefSeq" id="WP_300731598.1">
    <property type="nucleotide sequence ID" value="NZ_CP145316.1"/>
</dbReference>
<feature type="compositionally biased region" description="Basic and acidic residues" evidence="7">
    <location>
        <begin position="175"/>
        <end position="190"/>
    </location>
</feature>
<keyword evidence="5 6" id="KW-0482">Metalloprotease</keyword>
<dbReference type="Pfam" id="PF01432">
    <property type="entry name" value="Peptidase_M3"/>
    <property type="match status" value="1"/>
</dbReference>
<keyword evidence="4 6" id="KW-0862">Zinc</keyword>
<dbReference type="EC" id="3.4.-.-" evidence="10"/>
<evidence type="ECO:0000256" key="2">
    <source>
        <dbReference type="ARBA" id="ARBA00022723"/>
    </source>
</evidence>
<dbReference type="Proteomes" id="UP001434737">
    <property type="component" value="Chromosome"/>
</dbReference>
<gene>
    <name evidence="10" type="ORF">V3I05_00065</name>
</gene>
<evidence type="ECO:0000313" key="10">
    <source>
        <dbReference type="EMBL" id="XAM18126.1"/>
    </source>
</evidence>
<keyword evidence="1 6" id="KW-0645">Protease</keyword>
<evidence type="ECO:0000256" key="3">
    <source>
        <dbReference type="ARBA" id="ARBA00022801"/>
    </source>
</evidence>
<evidence type="ECO:0000256" key="6">
    <source>
        <dbReference type="RuleBase" id="RU003435"/>
    </source>
</evidence>
<evidence type="ECO:0000259" key="8">
    <source>
        <dbReference type="Pfam" id="PF01432"/>
    </source>
</evidence>
<dbReference type="Pfam" id="PF08439">
    <property type="entry name" value="Peptidase_M3_N"/>
    <property type="match status" value="1"/>
</dbReference>
<dbReference type="Gene3D" id="1.20.140.70">
    <property type="entry name" value="Oligopeptidase f, N-terminal domain"/>
    <property type="match status" value="1"/>
</dbReference>
<comment type="similarity">
    <text evidence="6">Belongs to the peptidase M3 family.</text>
</comment>
<evidence type="ECO:0000313" key="11">
    <source>
        <dbReference type="Proteomes" id="UP001434737"/>
    </source>
</evidence>
<feature type="domain" description="Oligopeptidase F N-terminal" evidence="9">
    <location>
        <begin position="105"/>
        <end position="171"/>
    </location>
</feature>
<dbReference type="InterPro" id="IPR045090">
    <property type="entry name" value="Pept_M3A_M3B"/>
</dbReference>
<dbReference type="PANTHER" id="PTHR11804:SF5">
    <property type="entry name" value="OLIGOENDOPEPTIDASE F"/>
    <property type="match status" value="1"/>
</dbReference>
<dbReference type="EMBL" id="CP145316">
    <property type="protein sequence ID" value="XAM18126.1"/>
    <property type="molecule type" value="Genomic_DNA"/>
</dbReference>
<dbReference type="CDD" id="cd09610">
    <property type="entry name" value="M3B_PepF"/>
    <property type="match status" value="1"/>
</dbReference>
<feature type="region of interest" description="Disordered" evidence="7">
    <location>
        <begin position="175"/>
        <end position="197"/>
    </location>
</feature>
<keyword evidence="3 6" id="KW-0378">Hydrolase</keyword>
<dbReference type="Gene3D" id="1.10.1370.20">
    <property type="entry name" value="Oligoendopeptidase f, C-terminal domain"/>
    <property type="match status" value="1"/>
</dbReference>
<name>A0ABZ3F7R9_9HELI</name>
<keyword evidence="11" id="KW-1185">Reference proteome</keyword>
<dbReference type="InterPro" id="IPR013647">
    <property type="entry name" value="OligopepF_N_dom"/>
</dbReference>